<comment type="caution">
    <text evidence="1">The sequence shown here is derived from an EMBL/GenBank/DDBJ whole genome shotgun (WGS) entry which is preliminary data.</text>
</comment>
<evidence type="ECO:0000313" key="3">
    <source>
        <dbReference type="Proteomes" id="UP001642409"/>
    </source>
</evidence>
<evidence type="ECO:0000313" key="1">
    <source>
        <dbReference type="EMBL" id="CAI9924121.1"/>
    </source>
</evidence>
<gene>
    <name evidence="1" type="ORF">HINF_LOCUS11766</name>
    <name evidence="2" type="ORF">HINF_LOCUS29134</name>
</gene>
<dbReference type="Proteomes" id="UP001642409">
    <property type="component" value="Unassembled WGS sequence"/>
</dbReference>
<accession>A0AA86NRI1</accession>
<dbReference type="EMBL" id="CAXDID020000093">
    <property type="protein sequence ID" value="CAL6023437.1"/>
    <property type="molecule type" value="Genomic_DNA"/>
</dbReference>
<organism evidence="1">
    <name type="scientific">Hexamita inflata</name>
    <dbReference type="NCBI Taxonomy" id="28002"/>
    <lineage>
        <taxon>Eukaryota</taxon>
        <taxon>Metamonada</taxon>
        <taxon>Diplomonadida</taxon>
        <taxon>Hexamitidae</taxon>
        <taxon>Hexamitinae</taxon>
        <taxon>Hexamita</taxon>
    </lineage>
</organism>
<name>A0AA86NRI1_9EUKA</name>
<dbReference type="EMBL" id="CATOUU010000302">
    <property type="protein sequence ID" value="CAI9924121.1"/>
    <property type="molecule type" value="Genomic_DNA"/>
</dbReference>
<proteinExistence type="predicted"/>
<dbReference type="AlphaFoldDB" id="A0AA86NRI1"/>
<reference evidence="2 3" key="2">
    <citation type="submission" date="2024-07" db="EMBL/GenBank/DDBJ databases">
        <authorList>
            <person name="Akdeniz Z."/>
        </authorList>
    </citation>
    <scope>NUCLEOTIDE SEQUENCE [LARGE SCALE GENOMIC DNA]</scope>
</reference>
<reference evidence="1" key="1">
    <citation type="submission" date="2023-06" db="EMBL/GenBank/DDBJ databases">
        <authorList>
            <person name="Kurt Z."/>
        </authorList>
    </citation>
    <scope>NUCLEOTIDE SEQUENCE</scope>
</reference>
<keyword evidence="3" id="KW-1185">Reference proteome</keyword>
<protein>
    <submittedName>
        <fullName evidence="2">Hypothetical_protein</fullName>
    </submittedName>
</protein>
<evidence type="ECO:0000313" key="2">
    <source>
        <dbReference type="EMBL" id="CAL6023437.1"/>
    </source>
</evidence>
<sequence>MEYCWLKQINRHWQLSIINKWQPQYINLVSIDRLYSTIQWWISSYVCEVAKYFNKISVKWQFRKDTFMADHCTASFEISKQVCYSVSTTFHVQNKNLKKSRPYFKQDFSSGYKQISAKTQCYVLQ</sequence>